<feature type="repeat" description="TPR" evidence="1">
    <location>
        <begin position="321"/>
        <end position="354"/>
    </location>
</feature>
<dbReference type="InterPro" id="IPR052943">
    <property type="entry name" value="TMTC_O-mannosyl-trnsfr"/>
</dbReference>
<dbReference type="SUPFAM" id="SSF53756">
    <property type="entry name" value="UDP-Glycosyltransferase/glycogen phosphorylase"/>
    <property type="match status" value="1"/>
</dbReference>
<sequence>MTSVPTPAPSSMDCYQSAASLCLAGQYAQALSMVQPTLEARWALSGGVLAEALNIAAVCSLGLNQLADAEAYWRQAIEAKPDYVDAYNNLGMLLKGLSRLPEAEATYRQLLGIRPELAEANNNLGAVLYDLGRLPDAEAAYRQALAIRADYSQAHYNLGIVLYDLGRLHEAESAYRQALATSPDAGAYNNLGNVLNALGRLPEAEAAYRQALLIRPQHAEALNNLGTVLKELGRLPEAELACRMALTIRPDYAEAHLNLGALMGALQRLPEAEMSYRQALAIRPDYAEAHYNLGIVLHTLDRLSEAEAAYRQALLMRPDIVEARNNLGNVLWAQRRLPDAVAAYRQALLIRPDLAESHHNLGNVLKELNHLPESEAAYRRALAIRADYHDAKVSLATLLLSTGEFEEGWRLYDSRYDQPGFIHHQTQSTLPCPRWRGEALAGKSLLVWQEDGLGDMVHFGRYFPLLKAQGAAHIAFACAPALHRMFAAVDGVDAVLDHETALARAREYDCWTSPMSVPLHLRTTANTIPDAVQLRPDPSLVDHWRARLATLPPGRKIGLVWKGNPKHHNDANRSMPSLATLAPLWSVPGVSFVSLQKGQGEDEGQSSPAAQPLLHLGTELTDFADTAAIIGELDLMICVDTSAAHVAASLGKPTWVLLPRDDIDWRWMREREDSPWYPQTLRLFRQSADEGWSTAVERVRQACVEEFSNPLHA</sequence>
<dbReference type="PANTHER" id="PTHR44809">
    <property type="match status" value="1"/>
</dbReference>
<dbReference type="PROSITE" id="PS50005">
    <property type="entry name" value="TPR"/>
    <property type="match status" value="7"/>
</dbReference>
<dbReference type="Proteomes" id="UP000035963">
    <property type="component" value="Unassembled WGS sequence"/>
</dbReference>
<keyword evidence="1" id="KW-0802">TPR repeat</keyword>
<organism evidence="2 3">
    <name type="scientific">Caballeronia mineralivorans PML1(12)</name>
    <dbReference type="NCBI Taxonomy" id="908627"/>
    <lineage>
        <taxon>Bacteria</taxon>
        <taxon>Pseudomonadati</taxon>
        <taxon>Pseudomonadota</taxon>
        <taxon>Betaproteobacteria</taxon>
        <taxon>Burkholderiales</taxon>
        <taxon>Burkholderiaceae</taxon>
        <taxon>Caballeronia</taxon>
    </lineage>
</organism>
<evidence type="ECO:0000313" key="2">
    <source>
        <dbReference type="EMBL" id="KLU25648.1"/>
    </source>
</evidence>
<feature type="repeat" description="TPR" evidence="1">
    <location>
        <begin position="152"/>
        <end position="185"/>
    </location>
</feature>
<dbReference type="AlphaFoldDB" id="A0A0J1G0D7"/>
<dbReference type="PANTHER" id="PTHR44809:SF1">
    <property type="entry name" value="PROTEIN O-MANNOSYL-TRANSFERASE TMTC1"/>
    <property type="match status" value="1"/>
</dbReference>
<evidence type="ECO:0000313" key="3">
    <source>
        <dbReference type="Proteomes" id="UP000035963"/>
    </source>
</evidence>
<dbReference type="OrthoDB" id="9814129at2"/>
<accession>A0A0J1G0D7</accession>
<dbReference type="Pfam" id="PF13414">
    <property type="entry name" value="TPR_11"/>
    <property type="match status" value="1"/>
</dbReference>
<dbReference type="PATRIC" id="fig|908627.4.peg.3077"/>
<dbReference type="Pfam" id="PF13424">
    <property type="entry name" value="TPR_12"/>
    <property type="match status" value="3"/>
</dbReference>
<dbReference type="Gene3D" id="3.40.50.2000">
    <property type="entry name" value="Glycogen Phosphorylase B"/>
    <property type="match status" value="1"/>
</dbReference>
<keyword evidence="3" id="KW-1185">Reference proteome</keyword>
<feature type="repeat" description="TPR" evidence="1">
    <location>
        <begin position="84"/>
        <end position="117"/>
    </location>
</feature>
<feature type="repeat" description="TPR" evidence="1">
    <location>
        <begin position="253"/>
        <end position="286"/>
    </location>
</feature>
<reference evidence="2 3" key="1">
    <citation type="journal article" date="2015" name="Genome Announc.">
        <title>Draft Genome Sequence of Burkholderia sp. Strain PML1(12), an Ectomycorrhizosphere-Inhabiting Bacterium with Effective Mineral-Weathering Ability.</title>
        <authorList>
            <person name="Uroz S."/>
            <person name="Oger P."/>
        </authorList>
    </citation>
    <scope>NUCLEOTIDE SEQUENCE [LARGE SCALE GENOMIC DNA]</scope>
    <source>
        <strain evidence="3">PML1(12)</strain>
    </source>
</reference>
<gene>
    <name evidence="2" type="ORF">EOS_13810</name>
</gene>
<dbReference type="InterPro" id="IPR011990">
    <property type="entry name" value="TPR-like_helical_dom_sf"/>
</dbReference>
<proteinExistence type="predicted"/>
<dbReference type="InterPro" id="IPR019734">
    <property type="entry name" value="TPR_rpt"/>
</dbReference>
<feature type="repeat" description="TPR" evidence="1">
    <location>
        <begin position="219"/>
        <end position="252"/>
    </location>
</feature>
<dbReference type="Gene3D" id="1.25.40.10">
    <property type="entry name" value="Tetratricopeptide repeat domain"/>
    <property type="match status" value="7"/>
</dbReference>
<dbReference type="SMART" id="SM00028">
    <property type="entry name" value="TPR"/>
    <property type="match status" value="10"/>
</dbReference>
<dbReference type="SUPFAM" id="SSF48452">
    <property type="entry name" value="TPR-like"/>
    <property type="match status" value="2"/>
</dbReference>
<dbReference type="EMBL" id="AEJF01000088">
    <property type="protein sequence ID" value="KLU25648.1"/>
    <property type="molecule type" value="Genomic_DNA"/>
</dbReference>
<comment type="caution">
    <text evidence="2">The sequence shown here is derived from an EMBL/GenBank/DDBJ whole genome shotgun (WGS) entry which is preliminary data.</text>
</comment>
<feature type="repeat" description="TPR" evidence="1">
    <location>
        <begin position="287"/>
        <end position="320"/>
    </location>
</feature>
<evidence type="ECO:0000256" key="1">
    <source>
        <dbReference type="PROSITE-ProRule" id="PRU00339"/>
    </source>
</evidence>
<dbReference type="PROSITE" id="PS50293">
    <property type="entry name" value="TPR_REGION"/>
    <property type="match status" value="3"/>
</dbReference>
<dbReference type="RefSeq" id="WP_047847212.1">
    <property type="nucleotide sequence ID" value="NZ_AEJF01000088.1"/>
</dbReference>
<protein>
    <submittedName>
        <fullName evidence="2">Tetratricopeptide repeat protein</fullName>
    </submittedName>
</protein>
<feature type="repeat" description="TPR" evidence="1">
    <location>
        <begin position="118"/>
        <end position="151"/>
    </location>
</feature>
<name>A0A0J1G0D7_9BURK</name>
<dbReference type="Pfam" id="PF13432">
    <property type="entry name" value="TPR_16"/>
    <property type="match status" value="1"/>
</dbReference>